<dbReference type="SUPFAM" id="SSF52540">
    <property type="entry name" value="P-loop containing nucleoside triphosphate hydrolases"/>
    <property type="match status" value="1"/>
</dbReference>
<reference evidence="4" key="1">
    <citation type="journal article" date="2019" name="Int. J. Syst. Evol. Microbiol.">
        <title>The Global Catalogue of Microorganisms (GCM) 10K type strain sequencing project: providing services to taxonomists for standard genome sequencing and annotation.</title>
        <authorList>
            <consortium name="The Broad Institute Genomics Platform"/>
            <consortium name="The Broad Institute Genome Sequencing Center for Infectious Disease"/>
            <person name="Wu L."/>
            <person name="Ma J."/>
        </authorList>
    </citation>
    <scope>NUCLEOTIDE SEQUENCE [LARGE SCALE GENOMIC DNA]</scope>
    <source>
        <strain evidence="4">CCUG 54822</strain>
    </source>
</reference>
<dbReference type="InterPro" id="IPR027417">
    <property type="entry name" value="P-loop_NTPase"/>
</dbReference>
<evidence type="ECO:0000313" key="3">
    <source>
        <dbReference type="EMBL" id="MFD1363085.1"/>
    </source>
</evidence>
<protein>
    <submittedName>
        <fullName evidence="3">CpaF family protein</fullName>
    </submittedName>
</protein>
<dbReference type="EMBL" id="JBHTNH010000029">
    <property type="protein sequence ID" value="MFD1363085.1"/>
    <property type="molecule type" value="Genomic_DNA"/>
</dbReference>
<comment type="caution">
    <text evidence="3">The sequence shown here is derived from an EMBL/GenBank/DDBJ whole genome shotgun (WGS) entry which is preliminary data.</text>
</comment>
<dbReference type="Pfam" id="PF00437">
    <property type="entry name" value="T2SSE"/>
    <property type="match status" value="1"/>
</dbReference>
<dbReference type="PANTHER" id="PTHR30486">
    <property type="entry name" value="TWITCHING MOTILITY PROTEIN PILT"/>
    <property type="match status" value="1"/>
</dbReference>
<dbReference type="InterPro" id="IPR001482">
    <property type="entry name" value="T2SS/T4SS_dom"/>
</dbReference>
<name>A0ABW3ZXD2_9BACI</name>
<dbReference type="Gene3D" id="3.40.50.300">
    <property type="entry name" value="P-loop containing nucleotide triphosphate hydrolases"/>
    <property type="match status" value="1"/>
</dbReference>
<sequence>MNHDLDRIADKVKTRMAETGDDMQNQLFRLARAGDRTSAEGVRHRIWNVVRDERIMASGLSPDVLVQEIFKRNWGLGPVQSVFDDPGVNEVWVNGPGKNNVWIERKGQRMKVDVAFPDDDAIREVQQRVLSMENQELNQTNPIVESKMLDGTRVTLTCPPETSQRTMTLRKHNTIDMTEDEYIRQGTLDRESSELLKKLVRGRSNTLLIGATSSGKTSMLKWLTQFIRPNLRVGVLEGTYELALDQFLADRNVICFEEQPRLGRTLIKQFHTMLRESPDVIVLGEARGEEADQMIKTFRRGHPGSFGTIHSNSPEAAIQDLADMIMEDGRNWDQKSLYLRVARSIDTVVQLHLEPETGIRRLWRVAEIYCPELAEDVQFNDLIRFDSFKQAWDVTPNNASQALHEKLELQGEHLHKREGVFV</sequence>
<organism evidence="3 4">
    <name type="scientific">Lentibacillus salinarum</name>
    <dbReference type="NCBI Taxonomy" id="446820"/>
    <lineage>
        <taxon>Bacteria</taxon>
        <taxon>Bacillati</taxon>
        <taxon>Bacillota</taxon>
        <taxon>Bacilli</taxon>
        <taxon>Bacillales</taxon>
        <taxon>Bacillaceae</taxon>
        <taxon>Lentibacillus</taxon>
    </lineage>
</organism>
<dbReference type="Proteomes" id="UP001597178">
    <property type="component" value="Unassembled WGS sequence"/>
</dbReference>
<proteinExistence type="inferred from homology"/>
<evidence type="ECO:0000256" key="1">
    <source>
        <dbReference type="ARBA" id="ARBA00006611"/>
    </source>
</evidence>
<evidence type="ECO:0000259" key="2">
    <source>
        <dbReference type="Pfam" id="PF00437"/>
    </source>
</evidence>
<dbReference type="RefSeq" id="WP_382402260.1">
    <property type="nucleotide sequence ID" value="NZ_JBHTNH010000029.1"/>
</dbReference>
<gene>
    <name evidence="3" type="ORF">ACFQ4A_15660</name>
</gene>
<keyword evidence="4" id="KW-1185">Reference proteome</keyword>
<feature type="domain" description="Bacterial type II secretion system protein E" evidence="2">
    <location>
        <begin position="76"/>
        <end position="349"/>
    </location>
</feature>
<dbReference type="InterPro" id="IPR050921">
    <property type="entry name" value="T4SS_GSP_E_ATPase"/>
</dbReference>
<accession>A0ABW3ZXD2</accession>
<comment type="similarity">
    <text evidence="1">Belongs to the GSP E family.</text>
</comment>
<dbReference type="Gene3D" id="3.30.450.380">
    <property type="match status" value="1"/>
</dbReference>
<evidence type="ECO:0000313" key="4">
    <source>
        <dbReference type="Proteomes" id="UP001597178"/>
    </source>
</evidence>
<dbReference type="PANTHER" id="PTHR30486:SF6">
    <property type="entry name" value="TYPE IV PILUS RETRACTATION ATPASE PILT"/>
    <property type="match status" value="1"/>
</dbReference>